<evidence type="ECO:0000313" key="2">
    <source>
        <dbReference type="EMBL" id="MFC0208745.1"/>
    </source>
</evidence>
<accession>A0ABV6D7Z5</accession>
<dbReference type="Gene3D" id="2.130.10.10">
    <property type="entry name" value="YVTN repeat-like/Quinoprotein amine dehydrogenase"/>
    <property type="match status" value="1"/>
</dbReference>
<organism evidence="2 3">
    <name type="scientific">Chelativorans intermedius</name>
    <dbReference type="NCBI Taxonomy" id="515947"/>
    <lineage>
        <taxon>Bacteria</taxon>
        <taxon>Pseudomonadati</taxon>
        <taxon>Pseudomonadota</taxon>
        <taxon>Alphaproteobacteria</taxon>
        <taxon>Hyphomicrobiales</taxon>
        <taxon>Phyllobacteriaceae</taxon>
        <taxon>Chelativorans</taxon>
    </lineage>
</organism>
<dbReference type="InterPro" id="IPR051200">
    <property type="entry name" value="Host-pathogen_enzymatic-act"/>
</dbReference>
<evidence type="ECO:0000313" key="3">
    <source>
        <dbReference type="Proteomes" id="UP001589755"/>
    </source>
</evidence>
<feature type="compositionally biased region" description="Basic and acidic residues" evidence="1">
    <location>
        <begin position="106"/>
        <end position="122"/>
    </location>
</feature>
<protein>
    <submittedName>
        <fullName evidence="2">YncE family protein</fullName>
    </submittedName>
</protein>
<dbReference type="RefSeq" id="WP_261522144.1">
    <property type="nucleotide sequence ID" value="NZ_JAODNW010000022.1"/>
</dbReference>
<comment type="caution">
    <text evidence="2">The sequence shown here is derived from an EMBL/GenBank/DDBJ whole genome shotgun (WGS) entry which is preliminary data.</text>
</comment>
<keyword evidence="3" id="KW-1185">Reference proteome</keyword>
<feature type="region of interest" description="Disordered" evidence="1">
    <location>
        <begin position="106"/>
        <end position="133"/>
    </location>
</feature>
<dbReference type="PANTHER" id="PTHR47197">
    <property type="entry name" value="PROTEIN NIRF"/>
    <property type="match status" value="1"/>
</dbReference>
<proteinExistence type="predicted"/>
<dbReference type="Pfam" id="PF10282">
    <property type="entry name" value="Lactonase"/>
    <property type="match status" value="1"/>
</dbReference>
<dbReference type="PANTHER" id="PTHR47197:SF3">
    <property type="entry name" value="DIHYDRO-HEME D1 DEHYDROGENASE"/>
    <property type="match status" value="1"/>
</dbReference>
<name>A0ABV6D7Z5_9HYPH</name>
<gene>
    <name evidence="2" type="ORF">ACFFJ2_10075</name>
</gene>
<dbReference type="SUPFAM" id="SSF50974">
    <property type="entry name" value="Nitrous oxide reductase, N-terminal domain"/>
    <property type="match status" value="1"/>
</dbReference>
<sequence length="323" mass="33530">MRNIHPIRRRSAVAVALQCSTRQRALALALFTIPAIALLVGAAVQARAETATVGVVYTADEHGNSVSRIDLASAKVDTFPVGATPHNVRFVSGKNMVLAVGTPMRAETDRGHAEADDTHGTDSHGGGGHGNAEAGGVLIVMEAGRIATGPVASVEVNSHPAHVIADPVGERAFVTNSGDDTVSVVDLARGEVIKEIATGEYPHGLRMSPDGGTIYVANVEGGTVSVIDAASLEEIDRIEVGETPVQVGFTPDGKQVYVSLRDENKLAIIDTATRQVTARIVVGSSPIQVHATPDGRFVYVANQGTEAEPDETVSVIDVVGGLS</sequence>
<dbReference type="Proteomes" id="UP001589755">
    <property type="component" value="Unassembled WGS sequence"/>
</dbReference>
<reference evidence="2 3" key="1">
    <citation type="submission" date="2024-09" db="EMBL/GenBank/DDBJ databases">
        <authorList>
            <person name="Sun Q."/>
            <person name="Mori K."/>
        </authorList>
    </citation>
    <scope>NUCLEOTIDE SEQUENCE [LARGE SCALE GENOMIC DNA]</scope>
    <source>
        <strain evidence="2 3">CCM 8543</strain>
    </source>
</reference>
<evidence type="ECO:0000256" key="1">
    <source>
        <dbReference type="SAM" id="MobiDB-lite"/>
    </source>
</evidence>
<dbReference type="InterPro" id="IPR015943">
    <property type="entry name" value="WD40/YVTN_repeat-like_dom_sf"/>
</dbReference>
<dbReference type="EMBL" id="JBHLXD010000014">
    <property type="protein sequence ID" value="MFC0208745.1"/>
    <property type="molecule type" value="Genomic_DNA"/>
</dbReference>
<dbReference type="NCBIfam" id="TIGR02276">
    <property type="entry name" value="beta_rpt_yvtn"/>
    <property type="match status" value="3"/>
</dbReference>
<dbReference type="InterPro" id="IPR011045">
    <property type="entry name" value="N2O_reductase_N"/>
</dbReference>
<dbReference type="InterPro" id="IPR011964">
    <property type="entry name" value="YVTN_b-propeller_repeat"/>
</dbReference>
<dbReference type="InterPro" id="IPR019405">
    <property type="entry name" value="Lactonase_7-beta_prop"/>
</dbReference>